<dbReference type="EMBL" id="AP018712">
    <property type="protein sequence ID" value="BBE30968.1"/>
    <property type="molecule type" value="Genomic_DNA"/>
</dbReference>
<proteinExistence type="predicted"/>
<keyword evidence="1" id="KW-1133">Transmembrane helix</keyword>
<feature type="transmembrane region" description="Helical" evidence="1">
    <location>
        <begin position="12"/>
        <end position="34"/>
    </location>
</feature>
<dbReference type="InterPro" id="IPR038765">
    <property type="entry name" value="Papain-like_cys_pep_sf"/>
</dbReference>
<keyword evidence="1" id="KW-0812">Transmembrane</keyword>
<dbReference type="GO" id="GO:0006508">
    <property type="term" value="P:proteolysis"/>
    <property type="evidence" value="ECO:0007669"/>
    <property type="project" value="InterPro"/>
</dbReference>
<sequence>MKNKLYYKIKKFFLSLTLLFAFVVFANIMTVLYVSKINNKNLKSEVLNYYIEKNVSYDDTSEYLQKTYYTCGPAALNYLLYLYGVNTTEEKLATLSKTNEKGTTLLNLKYAAERCGFKARGLKANFEYLKEIRKPVITYVKGNHYVVVEDITNKYVSLFDPDPEYGEIRIPIKIFKEAWNNIVLKINTKPLVMR</sequence>
<evidence type="ECO:0000259" key="2">
    <source>
        <dbReference type="PROSITE" id="PS50990"/>
    </source>
</evidence>
<dbReference type="InParanoid" id="A0A7G1G3G9"/>
<dbReference type="Pfam" id="PF03412">
    <property type="entry name" value="Peptidase_C39"/>
    <property type="match status" value="1"/>
</dbReference>
<gene>
    <name evidence="3" type="ORF">OSSY52_11090</name>
</gene>
<dbReference type="GO" id="GO:0008233">
    <property type="term" value="F:peptidase activity"/>
    <property type="evidence" value="ECO:0007669"/>
    <property type="project" value="InterPro"/>
</dbReference>
<dbReference type="KEGG" id="ocy:OSSY52_11090"/>
<evidence type="ECO:0000313" key="4">
    <source>
        <dbReference type="Proteomes" id="UP000516361"/>
    </source>
</evidence>
<protein>
    <recommendedName>
        <fullName evidence="2">Peptidase C39 domain-containing protein</fullName>
    </recommendedName>
</protein>
<reference evidence="3 4" key="1">
    <citation type="submission" date="2018-06" db="EMBL/GenBank/DDBJ databases">
        <title>Genome sequencing of Oceanotoga sp. sy52.</title>
        <authorList>
            <person name="Mori K."/>
        </authorList>
    </citation>
    <scope>NUCLEOTIDE SEQUENCE [LARGE SCALE GENOMIC DNA]</scope>
    <source>
        <strain evidence="4">sy52</strain>
    </source>
</reference>
<name>A0A7G1G3G9_9BACT</name>
<dbReference type="GO" id="GO:0016020">
    <property type="term" value="C:membrane"/>
    <property type="evidence" value="ECO:0007669"/>
    <property type="project" value="InterPro"/>
</dbReference>
<dbReference type="PROSITE" id="PS50990">
    <property type="entry name" value="PEPTIDASE_C39"/>
    <property type="match status" value="1"/>
</dbReference>
<evidence type="ECO:0000256" key="1">
    <source>
        <dbReference type="SAM" id="Phobius"/>
    </source>
</evidence>
<dbReference type="InterPro" id="IPR005074">
    <property type="entry name" value="Peptidase_C39"/>
</dbReference>
<organism evidence="3 4">
    <name type="scientific">Tepiditoga spiralis</name>
    <dbReference type="NCBI Taxonomy" id="2108365"/>
    <lineage>
        <taxon>Bacteria</taxon>
        <taxon>Thermotogati</taxon>
        <taxon>Thermotogota</taxon>
        <taxon>Thermotogae</taxon>
        <taxon>Petrotogales</taxon>
        <taxon>Petrotogaceae</taxon>
        <taxon>Tepiditoga</taxon>
    </lineage>
</organism>
<dbReference type="RefSeq" id="WP_190616028.1">
    <property type="nucleotide sequence ID" value="NZ_AP018712.1"/>
</dbReference>
<evidence type="ECO:0000313" key="3">
    <source>
        <dbReference type="EMBL" id="BBE30968.1"/>
    </source>
</evidence>
<dbReference type="AlphaFoldDB" id="A0A7G1G3G9"/>
<dbReference type="Proteomes" id="UP000516361">
    <property type="component" value="Chromosome"/>
</dbReference>
<dbReference type="SUPFAM" id="SSF54001">
    <property type="entry name" value="Cysteine proteinases"/>
    <property type="match status" value="1"/>
</dbReference>
<dbReference type="GO" id="GO:0005524">
    <property type="term" value="F:ATP binding"/>
    <property type="evidence" value="ECO:0007669"/>
    <property type="project" value="InterPro"/>
</dbReference>
<keyword evidence="4" id="KW-1185">Reference proteome</keyword>
<feature type="domain" description="Peptidase C39" evidence="2">
    <location>
        <begin position="65"/>
        <end position="186"/>
    </location>
</feature>
<dbReference type="Gene3D" id="3.90.70.10">
    <property type="entry name" value="Cysteine proteinases"/>
    <property type="match status" value="1"/>
</dbReference>
<keyword evidence="1" id="KW-0472">Membrane</keyword>
<accession>A0A7G1G3G9</accession>